<evidence type="ECO:0000256" key="4">
    <source>
        <dbReference type="ARBA" id="ARBA00023098"/>
    </source>
</evidence>
<evidence type="ECO:0000313" key="9">
    <source>
        <dbReference type="EMBL" id="PVY41033.1"/>
    </source>
</evidence>
<keyword evidence="10" id="KW-1185">Reference proteome</keyword>
<comment type="caution">
    <text evidence="9">The sequence shown here is derived from an EMBL/GenBank/DDBJ whole genome shotgun (WGS) entry which is preliminary data.</text>
</comment>
<dbReference type="InterPro" id="IPR001451">
    <property type="entry name" value="Hexapep"/>
</dbReference>
<dbReference type="InterPro" id="IPR011004">
    <property type="entry name" value="Trimer_LpxA-like_sf"/>
</dbReference>
<evidence type="ECO:0000256" key="5">
    <source>
        <dbReference type="ARBA" id="ARBA00023315"/>
    </source>
</evidence>
<dbReference type="EMBL" id="JABAEW010000007">
    <property type="protein sequence ID" value="NMD86055.1"/>
    <property type="molecule type" value="Genomic_DNA"/>
</dbReference>
<dbReference type="PIRSF" id="PIRSF000456">
    <property type="entry name" value="UDP-GlcNAc_acltr"/>
    <property type="match status" value="1"/>
</dbReference>
<keyword evidence="5 9" id="KW-0012">Acyltransferase</keyword>
<gene>
    <name evidence="8" type="primary">lpxA</name>
    <name evidence="9" type="ORF">C8D82_11584</name>
    <name evidence="8" type="ORF">HF882_05600</name>
</gene>
<evidence type="ECO:0000256" key="3">
    <source>
        <dbReference type="ARBA" id="ARBA00022679"/>
    </source>
</evidence>
<evidence type="ECO:0000259" key="7">
    <source>
        <dbReference type="Pfam" id="PF13720"/>
    </source>
</evidence>
<evidence type="ECO:0000256" key="1">
    <source>
        <dbReference type="ARBA" id="ARBA00022516"/>
    </source>
</evidence>
<dbReference type="EMBL" id="QEKH01000015">
    <property type="protein sequence ID" value="PVY41033.1"/>
    <property type="molecule type" value="Genomic_DNA"/>
</dbReference>
<evidence type="ECO:0000313" key="11">
    <source>
        <dbReference type="Proteomes" id="UP000576225"/>
    </source>
</evidence>
<dbReference type="CDD" id="cd03351">
    <property type="entry name" value="LbH_UDP-GlcNAc_AT"/>
    <property type="match status" value="1"/>
</dbReference>
<keyword evidence="1" id="KW-0444">Lipid biosynthesis</keyword>
<evidence type="ECO:0000313" key="10">
    <source>
        <dbReference type="Proteomes" id="UP000245959"/>
    </source>
</evidence>
<dbReference type="PANTHER" id="PTHR43480">
    <property type="entry name" value="ACYL-[ACYL-CARRIER-PROTEIN]--UDP-N-ACETYLGLUCOSAMINE O-ACYLTRANSFERASE"/>
    <property type="match status" value="1"/>
</dbReference>
<protein>
    <submittedName>
        <fullName evidence="8">Acyl-ACP--UDP-N-acetylglucosamine O-acyltransferase</fullName>
        <ecNumber evidence="8">2.3.1.129</ecNumber>
    </submittedName>
    <submittedName>
        <fullName evidence="9">Acyl-[acyl-carrier-protein]--UDP-N-acetylglucosamine O-acyltransferase</fullName>
    </submittedName>
</protein>
<dbReference type="NCBIfam" id="TIGR01852">
    <property type="entry name" value="lipid_A_lpxA"/>
    <property type="match status" value="1"/>
</dbReference>
<dbReference type="Pfam" id="PF13720">
    <property type="entry name" value="Acetyltransf_11"/>
    <property type="match status" value="1"/>
</dbReference>
<organism evidence="9 10">
    <name type="scientific">Victivallis vadensis</name>
    <dbReference type="NCBI Taxonomy" id="172901"/>
    <lineage>
        <taxon>Bacteria</taxon>
        <taxon>Pseudomonadati</taxon>
        <taxon>Lentisphaerota</taxon>
        <taxon>Lentisphaeria</taxon>
        <taxon>Victivallales</taxon>
        <taxon>Victivallaceae</taxon>
        <taxon>Victivallis</taxon>
    </lineage>
</organism>
<evidence type="ECO:0000256" key="2">
    <source>
        <dbReference type="ARBA" id="ARBA00022556"/>
    </source>
</evidence>
<feature type="compositionally biased region" description="Acidic residues" evidence="6">
    <location>
        <begin position="272"/>
        <end position="282"/>
    </location>
</feature>
<dbReference type="RefSeq" id="WP_116884238.1">
    <property type="nucleotide sequence ID" value="NZ_CABMMC010000137.1"/>
</dbReference>
<dbReference type="Pfam" id="PF00132">
    <property type="entry name" value="Hexapep"/>
    <property type="match status" value="2"/>
</dbReference>
<feature type="domain" description="UDP N-acetylglucosamine O-acyltransferase C-terminal" evidence="7">
    <location>
        <begin position="175"/>
        <end position="255"/>
    </location>
</feature>
<dbReference type="Proteomes" id="UP000245959">
    <property type="component" value="Unassembled WGS sequence"/>
</dbReference>
<proteinExistence type="predicted"/>
<feature type="region of interest" description="Disordered" evidence="6">
    <location>
        <begin position="260"/>
        <end position="282"/>
    </location>
</feature>
<dbReference type="Gene3D" id="1.20.1180.10">
    <property type="entry name" value="Udp N-acetylglucosamine O-acyltransferase, C-terminal domain"/>
    <property type="match status" value="1"/>
</dbReference>
<dbReference type="GO" id="GO:0016020">
    <property type="term" value="C:membrane"/>
    <property type="evidence" value="ECO:0007669"/>
    <property type="project" value="GOC"/>
</dbReference>
<dbReference type="GO" id="GO:0009245">
    <property type="term" value="P:lipid A biosynthetic process"/>
    <property type="evidence" value="ECO:0007669"/>
    <property type="project" value="UniProtKB-KW"/>
</dbReference>
<dbReference type="OrthoDB" id="9807278at2"/>
<dbReference type="InterPro" id="IPR010137">
    <property type="entry name" value="Lipid_A_LpxA"/>
</dbReference>
<dbReference type="GO" id="GO:0008780">
    <property type="term" value="F:acyl-[acyl-carrier-protein]-UDP-N-acetylglucosamine O-acyltransferase activity"/>
    <property type="evidence" value="ECO:0007669"/>
    <property type="project" value="UniProtKB-EC"/>
</dbReference>
<keyword evidence="2" id="KW-0441">Lipid A biosynthesis</keyword>
<dbReference type="Gene3D" id="2.160.10.10">
    <property type="entry name" value="Hexapeptide repeat proteins"/>
    <property type="match status" value="1"/>
</dbReference>
<reference evidence="9 10" key="1">
    <citation type="submission" date="2018-04" db="EMBL/GenBank/DDBJ databases">
        <title>Genomic Encyclopedia of Type Strains, Phase IV (KMG-IV): sequencing the most valuable type-strain genomes for metagenomic binning, comparative biology and taxonomic classification.</title>
        <authorList>
            <person name="Goeker M."/>
        </authorList>
    </citation>
    <scope>NUCLEOTIDE SEQUENCE [LARGE SCALE GENOMIC DNA]</scope>
    <source>
        <strain evidence="9 10">DSM 14823</strain>
    </source>
</reference>
<dbReference type="NCBIfam" id="NF003657">
    <property type="entry name" value="PRK05289.1"/>
    <property type="match status" value="1"/>
</dbReference>
<reference evidence="8 11" key="2">
    <citation type="submission" date="2020-04" db="EMBL/GenBank/DDBJ databases">
        <authorList>
            <person name="Hitch T.C.A."/>
            <person name="Wylensek D."/>
            <person name="Clavel T."/>
        </authorList>
    </citation>
    <scope>NUCLEOTIDE SEQUENCE [LARGE SCALE GENOMIC DNA]</scope>
    <source>
        <strain evidence="8 11">COR2-253-APC-1A</strain>
    </source>
</reference>
<evidence type="ECO:0000256" key="6">
    <source>
        <dbReference type="SAM" id="MobiDB-lite"/>
    </source>
</evidence>
<evidence type="ECO:0000313" key="8">
    <source>
        <dbReference type="EMBL" id="NMD86055.1"/>
    </source>
</evidence>
<accession>A0A2U1AXA1</accession>
<keyword evidence="3 9" id="KW-0808">Transferase</keyword>
<sequence>MAIHPTAVIAPSARIGRDVHIGPYSVIGEDTVIGDDCWIDAHVKISDQTTLGPRCRVYFGALIGEEPQDHRFRPGTRASTVIGAETTLREYVTIHRSPFEGGTTSVGDRTLLMAFVHVGHDARIGSRVTVANQTAISGHVIIEDGAVLSGYILIHQFCRIGALAMVGGRTIVRQDIPPFCMLAENECICGPNTIGLRRAGYESAQRMAIRKAIKSFFFHGLNAANALAEIEAMPEKMPELEHFVHFIRTTERGIMPGDPELAALGKHHADAEEPTEEQDSKP</sequence>
<keyword evidence="4" id="KW-0443">Lipid metabolism</keyword>
<dbReference type="InterPro" id="IPR037157">
    <property type="entry name" value="Acetyltransf_C_sf"/>
</dbReference>
<dbReference type="PANTHER" id="PTHR43480:SF1">
    <property type="entry name" value="ACYL-[ACYL-CARRIER-PROTEIN]--UDP-N-ACETYLGLUCOSAMINE O-ACYLTRANSFERASE, MITOCHONDRIAL-RELATED"/>
    <property type="match status" value="1"/>
</dbReference>
<dbReference type="AlphaFoldDB" id="A0A2U1AXA1"/>
<name>A0A2U1AXA1_9BACT</name>
<dbReference type="GeneID" id="78295540"/>
<dbReference type="Proteomes" id="UP000576225">
    <property type="component" value="Unassembled WGS sequence"/>
</dbReference>
<dbReference type="EC" id="2.3.1.129" evidence="8"/>
<dbReference type="InterPro" id="IPR029098">
    <property type="entry name" value="Acetyltransf_C"/>
</dbReference>
<dbReference type="SUPFAM" id="SSF51161">
    <property type="entry name" value="Trimeric LpxA-like enzymes"/>
    <property type="match status" value="1"/>
</dbReference>